<feature type="compositionally biased region" description="Basic residues" evidence="1">
    <location>
        <begin position="308"/>
        <end position="320"/>
    </location>
</feature>
<feature type="compositionally biased region" description="Low complexity" evidence="1">
    <location>
        <begin position="341"/>
        <end position="382"/>
    </location>
</feature>
<evidence type="ECO:0000259" key="2">
    <source>
        <dbReference type="PROSITE" id="PS50126"/>
    </source>
</evidence>
<dbReference type="Pfam" id="PF11977">
    <property type="entry name" value="RNase_Zc3h12a"/>
    <property type="match status" value="1"/>
</dbReference>
<gene>
    <name evidence="3" type="ORF">UFOPK2996_00307</name>
</gene>
<evidence type="ECO:0000313" key="3">
    <source>
        <dbReference type="EMBL" id="CAB4789272.1"/>
    </source>
</evidence>
<reference evidence="3" key="1">
    <citation type="submission" date="2020-05" db="EMBL/GenBank/DDBJ databases">
        <authorList>
            <person name="Chiriac C."/>
            <person name="Salcher M."/>
            <person name="Ghai R."/>
            <person name="Kavagutti S V."/>
        </authorList>
    </citation>
    <scope>NUCLEOTIDE SEQUENCE</scope>
</reference>
<dbReference type="InterPro" id="IPR021869">
    <property type="entry name" value="RNase_Zc3h12_NYN"/>
</dbReference>
<dbReference type="SUPFAM" id="SSF50249">
    <property type="entry name" value="Nucleic acid-binding proteins"/>
    <property type="match status" value="1"/>
</dbReference>
<name>A0A6J6WWM2_9ZZZZ</name>
<evidence type="ECO:0000256" key="1">
    <source>
        <dbReference type="SAM" id="MobiDB-lite"/>
    </source>
</evidence>
<dbReference type="SMART" id="SM00316">
    <property type="entry name" value="S1"/>
    <property type="match status" value="1"/>
</dbReference>
<dbReference type="GO" id="GO:0003676">
    <property type="term" value="F:nucleic acid binding"/>
    <property type="evidence" value="ECO:0007669"/>
    <property type="project" value="InterPro"/>
</dbReference>
<dbReference type="EMBL" id="CAFAAH010000022">
    <property type="protein sequence ID" value="CAB4789272.1"/>
    <property type="molecule type" value="Genomic_DNA"/>
</dbReference>
<sequence>MRPEHFVIDGSNLATEGRTEPSLAQLHEAIEAIKAEHPEAILTIVVDASFEHRIDQSEAKEFERIKSAGTFVSPPAGAVGRGDGFLLQIAHRTGATVLSNDSFQEFHGEYEWLFDTGRLIGGKPVPGVGWIFSIRRPVRGVTSRKAVAVKKKDGDAADGKARREVKQAIAEATADVMEPQATRSKRRRPRRGQQPAEPINDPGTFLKFVIDYRPGAEVEGTIDTFASHGAFVLVGDVRCYAPLVGLGNPPPTRARDVLAQGEVRTFVVQAIDAPRRGIELSLPEFAVPAAAPSDETVAAETTSQKSQRGAKKAPAKKRAATKATGKPLAKKTAPGKTPANKTPTIKSATTKTPTIKSATTKTPTIKSATTKTAANKTAANKTPAKKVVAKKIAKRVVAVKAPAAKSVAKKAAAGTRVTKKVETKKAPVKKVVAKKVVTKKAVAKKVVAKKAPAKKVAPRVAERKTTKGKR</sequence>
<feature type="domain" description="S1 motif" evidence="2">
    <location>
        <begin position="215"/>
        <end position="283"/>
    </location>
</feature>
<protein>
    <submittedName>
        <fullName evidence="3">Unannotated protein</fullName>
    </submittedName>
</protein>
<dbReference type="PROSITE" id="PS50126">
    <property type="entry name" value="S1"/>
    <property type="match status" value="1"/>
</dbReference>
<proteinExistence type="predicted"/>
<dbReference type="InterPro" id="IPR003029">
    <property type="entry name" value="S1_domain"/>
</dbReference>
<organism evidence="3">
    <name type="scientific">freshwater metagenome</name>
    <dbReference type="NCBI Taxonomy" id="449393"/>
    <lineage>
        <taxon>unclassified sequences</taxon>
        <taxon>metagenomes</taxon>
        <taxon>ecological metagenomes</taxon>
    </lineage>
</organism>
<dbReference type="InterPro" id="IPR012340">
    <property type="entry name" value="NA-bd_OB-fold"/>
</dbReference>
<feature type="region of interest" description="Disordered" evidence="1">
    <location>
        <begin position="170"/>
        <end position="202"/>
    </location>
</feature>
<accession>A0A6J6WWM2</accession>
<feature type="region of interest" description="Disordered" evidence="1">
    <location>
        <begin position="291"/>
        <end position="384"/>
    </location>
</feature>
<dbReference type="Gene3D" id="2.40.50.140">
    <property type="entry name" value="Nucleic acid-binding proteins"/>
    <property type="match status" value="1"/>
</dbReference>
<dbReference type="Gene3D" id="3.40.50.11980">
    <property type="match status" value="1"/>
</dbReference>
<dbReference type="AlphaFoldDB" id="A0A6J6WWM2"/>